<evidence type="ECO:0000256" key="1">
    <source>
        <dbReference type="ARBA" id="ARBA00022801"/>
    </source>
</evidence>
<name>A0ABC8REK2_9AQUA</name>
<dbReference type="PANTHER" id="PTHR43176">
    <property type="entry name" value="3-HYDROXYISOBUTYRYL-COA HYDROLASE-RELATED"/>
    <property type="match status" value="1"/>
</dbReference>
<dbReference type="Proteomes" id="UP001642360">
    <property type="component" value="Unassembled WGS sequence"/>
</dbReference>
<organism evidence="4 5">
    <name type="scientific">Ilex paraguariensis</name>
    <name type="common">yerba mate</name>
    <dbReference type="NCBI Taxonomy" id="185542"/>
    <lineage>
        <taxon>Eukaryota</taxon>
        <taxon>Viridiplantae</taxon>
        <taxon>Streptophyta</taxon>
        <taxon>Embryophyta</taxon>
        <taxon>Tracheophyta</taxon>
        <taxon>Spermatophyta</taxon>
        <taxon>Magnoliopsida</taxon>
        <taxon>eudicotyledons</taxon>
        <taxon>Gunneridae</taxon>
        <taxon>Pentapetalae</taxon>
        <taxon>asterids</taxon>
        <taxon>campanulids</taxon>
        <taxon>Aquifoliales</taxon>
        <taxon>Aquifoliaceae</taxon>
        <taxon>Ilex</taxon>
    </lineage>
</organism>
<dbReference type="PANTHER" id="PTHR43176:SF6">
    <property type="entry name" value="3-HYDROXYISOBUTYRYL-COA HYDROLASE"/>
    <property type="match status" value="1"/>
</dbReference>
<dbReference type="GO" id="GO:0003860">
    <property type="term" value="F:3-hydroxyisobutyryl-CoA hydrolase activity"/>
    <property type="evidence" value="ECO:0007669"/>
    <property type="project" value="UniProtKB-UniRule"/>
</dbReference>
<comment type="function">
    <text evidence="2">Hydrolyzes 3-hydroxyisobutyryl-CoA (HIBYL-CoA), a saline catabolite. Has high activity toward isobutyryl-CoA. Could be an isobutyryl-CoA dehydrogenase that functions in valine catabolism.</text>
</comment>
<evidence type="ECO:0000313" key="5">
    <source>
        <dbReference type="Proteomes" id="UP001642360"/>
    </source>
</evidence>
<dbReference type="Pfam" id="PF16113">
    <property type="entry name" value="ECH_2"/>
    <property type="match status" value="1"/>
</dbReference>
<evidence type="ECO:0000313" key="4">
    <source>
        <dbReference type="EMBL" id="CAK9143065.1"/>
    </source>
</evidence>
<dbReference type="GO" id="GO:0006574">
    <property type="term" value="P:L-valine catabolic process"/>
    <property type="evidence" value="ECO:0007669"/>
    <property type="project" value="UniProtKB-UniRule"/>
</dbReference>
<dbReference type="SUPFAM" id="SSF52096">
    <property type="entry name" value="ClpP/crotonase"/>
    <property type="match status" value="1"/>
</dbReference>
<dbReference type="InterPro" id="IPR032259">
    <property type="entry name" value="HIBYL-CoA-H"/>
</dbReference>
<evidence type="ECO:0000259" key="3">
    <source>
        <dbReference type="Pfam" id="PF16113"/>
    </source>
</evidence>
<gene>
    <name evidence="4" type="ORF">ILEXP_LOCUS10762</name>
</gene>
<dbReference type="EMBL" id="CAUOFW020001280">
    <property type="protein sequence ID" value="CAK9143065.1"/>
    <property type="molecule type" value="Genomic_DNA"/>
</dbReference>
<dbReference type="InterPro" id="IPR045004">
    <property type="entry name" value="ECH_dom"/>
</dbReference>
<dbReference type="AlphaFoldDB" id="A0ABC8REK2"/>
<feature type="domain" description="Enoyl-CoA hydratase/isomerase" evidence="3">
    <location>
        <begin position="1"/>
        <end position="214"/>
    </location>
</feature>
<keyword evidence="1 2" id="KW-0378">Hydrolase</keyword>
<comment type="caution">
    <text evidence="4">The sequence shown here is derived from an EMBL/GenBank/DDBJ whole genome shotgun (WGS) entry which is preliminary data.</text>
</comment>
<reference evidence="4 5" key="1">
    <citation type="submission" date="2024-02" db="EMBL/GenBank/DDBJ databases">
        <authorList>
            <person name="Vignale AGUSTIN F."/>
            <person name="Sosa J E."/>
            <person name="Modenutti C."/>
        </authorList>
    </citation>
    <scope>NUCLEOTIDE SEQUENCE [LARGE SCALE GENOMIC DNA]</scope>
</reference>
<dbReference type="Gene3D" id="3.90.226.10">
    <property type="entry name" value="2-enoyl-CoA Hydratase, Chain A, domain 1"/>
    <property type="match status" value="1"/>
</dbReference>
<accession>A0ABC8REK2</accession>
<sequence length="241" mass="27418">MPEASIGHFPDVGSSYFLSRLPGHFGEYLGLTGARIDGTEMLTCGLATHFVLSKDLQLLENALCEVISSDNATISALINKFTHKAHLKQETFFKRLEFINKCFSKTTVEEILLSLEKEMANGADIWIVKALNSMKSASPTSLKITLRSIREGRKQDLRQCLIREYIISCHIMRRTVNNDFYEGARAMLLDKDKKPKWMPSELDQVNEEMVNRVFTEVDDDEWVPMELPDRLNATNIAKSNL</sequence>
<dbReference type="InterPro" id="IPR029045">
    <property type="entry name" value="ClpP/crotonase-like_dom_sf"/>
</dbReference>
<comment type="similarity">
    <text evidence="2">Belongs to the enoyl-CoA hydratase/isomerase family.</text>
</comment>
<protein>
    <recommendedName>
        <fullName evidence="2">3-hydroxyisobutyryl-CoA hydrolase</fullName>
        <shortName evidence="2">HIB-CoA hydrolase</shortName>
        <shortName evidence="2">HIBYL-CoA-H</shortName>
        <ecNumber evidence="2">3.1.2.4</ecNumber>
    </recommendedName>
    <alternativeName>
        <fullName evidence="2">3-hydroxyisobutyryl-coenzyme A hydrolase</fullName>
    </alternativeName>
</protein>
<comment type="catalytic activity">
    <reaction evidence="2">
        <text>3-hydroxy-2-methylpropanoyl-CoA + H2O = 3-hydroxy-2-methylpropanoate + CoA + H(+)</text>
        <dbReference type="Rhea" id="RHEA:20888"/>
        <dbReference type="ChEBI" id="CHEBI:11805"/>
        <dbReference type="ChEBI" id="CHEBI:15377"/>
        <dbReference type="ChEBI" id="CHEBI:15378"/>
        <dbReference type="ChEBI" id="CHEBI:57287"/>
        <dbReference type="ChEBI" id="CHEBI:57340"/>
        <dbReference type="EC" id="3.1.2.4"/>
    </reaction>
</comment>
<comment type="pathway">
    <text evidence="2">Amino-acid degradation; L-valine degradation.</text>
</comment>
<keyword evidence="5" id="KW-1185">Reference proteome</keyword>
<proteinExistence type="inferred from homology"/>
<dbReference type="EC" id="3.1.2.4" evidence="2"/>
<evidence type="ECO:0000256" key="2">
    <source>
        <dbReference type="RuleBase" id="RU369070"/>
    </source>
</evidence>